<dbReference type="EMBL" id="SWLB01000005">
    <property type="protein sequence ID" value="KAF3338200.1"/>
    <property type="molecule type" value="Genomic_DNA"/>
</dbReference>
<feature type="region of interest" description="Disordered" evidence="1">
    <location>
        <begin position="261"/>
        <end position="295"/>
    </location>
</feature>
<feature type="compositionally biased region" description="Pro residues" evidence="1">
    <location>
        <begin position="339"/>
        <end position="350"/>
    </location>
</feature>
<feature type="region of interest" description="Disordered" evidence="1">
    <location>
        <begin position="421"/>
        <end position="463"/>
    </location>
</feature>
<evidence type="ECO:0000256" key="1">
    <source>
        <dbReference type="SAM" id="MobiDB-lite"/>
    </source>
</evidence>
<evidence type="ECO:0000313" key="3">
    <source>
        <dbReference type="Proteomes" id="UP000623129"/>
    </source>
</evidence>
<proteinExistence type="predicted"/>
<feature type="compositionally biased region" description="Polar residues" evidence="1">
    <location>
        <begin position="371"/>
        <end position="398"/>
    </location>
</feature>
<feature type="region of interest" description="Disordered" evidence="1">
    <location>
        <begin position="651"/>
        <end position="703"/>
    </location>
</feature>
<organism evidence="2 3">
    <name type="scientific">Carex littledalei</name>
    <dbReference type="NCBI Taxonomy" id="544730"/>
    <lineage>
        <taxon>Eukaryota</taxon>
        <taxon>Viridiplantae</taxon>
        <taxon>Streptophyta</taxon>
        <taxon>Embryophyta</taxon>
        <taxon>Tracheophyta</taxon>
        <taxon>Spermatophyta</taxon>
        <taxon>Magnoliopsida</taxon>
        <taxon>Liliopsida</taxon>
        <taxon>Poales</taxon>
        <taxon>Cyperaceae</taxon>
        <taxon>Cyperoideae</taxon>
        <taxon>Cariceae</taxon>
        <taxon>Carex</taxon>
        <taxon>Carex subgen. Euthyceras</taxon>
    </lineage>
</organism>
<reference evidence="2" key="1">
    <citation type="submission" date="2020-01" db="EMBL/GenBank/DDBJ databases">
        <title>Genome sequence of Kobresia littledalei, the first chromosome-level genome in the family Cyperaceae.</title>
        <authorList>
            <person name="Qu G."/>
        </authorList>
    </citation>
    <scope>NUCLEOTIDE SEQUENCE</scope>
    <source>
        <strain evidence="2">C.B.Clarke</strain>
        <tissue evidence="2">Leaf</tissue>
    </source>
</reference>
<feature type="compositionally biased region" description="Basic residues" evidence="1">
    <location>
        <begin position="595"/>
        <end position="606"/>
    </location>
</feature>
<sequence>MKVKTTALGDGWFQVQHRRQHPPFNGRPRHPRRQPRRQALHPNGRQRRPLTTGNTSHFSLGNGNMKGRHHYCSTGNARNRYKHCFSHINGADPPHHATSTTVDSLFPYVYHPNPSPPINEALHNHGLSRHLPNTKQCHIHSINHTINSPTPHCINSTNIMPKRRTIPPALPPPTLNSARQSNSPLNPNPRGENQGDPVLTIDFPTLLSVWRNLPIGKEKDKIEKTLRSSPLFATHVQSDAIVVAKPPPAGRQVEDKGKNIAQSPTLDTSSPAGHNQSALATSSTSSKRATPSPLTDRAIGIYTPLSQAAAPLSQAAAPLSQAATLSQATTIRATNLSPPLQPTNHPPQPTNPNSTQAAPVLQAIPKPNPPNSAAQQPTLPSSAQTLQQSNLPEQPNQLTPQNMAIFKPNLTVALNTQHSATGVTPSIPALPNTTDDPNQTAHTQPDGETEITEPVPNSLPPEETAPEAYELTEPPLDLANTFMGQEDMDYEIFQEKEAEYQADMSALQNQEPPVDEGSPVGSYHSLTYSELQILGLEVEFGLNQQPPNPIQLEPPGEQPTRGTTNLAEPPDLADDAQSLRRSARISVRGFTKNYSPKKTRKKKAPAKSKEQPTFTEADLLRALQTEAALAKPLDEGRETKIESYCGIQNQLGFGHHGEPSNAIRESQGTNEGDYGESILGELEFNSEDDKLTNEEGASDGEGR</sequence>
<dbReference type="Proteomes" id="UP000623129">
    <property type="component" value="Unassembled WGS sequence"/>
</dbReference>
<feature type="region of interest" description="Disordered" evidence="1">
    <location>
        <begin position="542"/>
        <end position="615"/>
    </location>
</feature>
<protein>
    <submittedName>
        <fullName evidence="2">Uncharacterized protein</fullName>
    </submittedName>
</protein>
<evidence type="ECO:0000313" key="2">
    <source>
        <dbReference type="EMBL" id="KAF3338200.1"/>
    </source>
</evidence>
<accession>A0A833R4F9</accession>
<feature type="compositionally biased region" description="Polar residues" evidence="1">
    <location>
        <begin position="431"/>
        <end position="443"/>
    </location>
</feature>
<feature type="compositionally biased region" description="Basic residues" evidence="1">
    <location>
        <begin position="16"/>
        <end position="48"/>
    </location>
</feature>
<name>A0A833R4F9_9POAL</name>
<feature type="compositionally biased region" description="Polar residues" evidence="1">
    <location>
        <begin position="261"/>
        <end position="293"/>
    </location>
</feature>
<feature type="region of interest" description="Disordered" evidence="1">
    <location>
        <begin position="335"/>
        <end position="398"/>
    </location>
</feature>
<keyword evidence="3" id="KW-1185">Reference proteome</keyword>
<feature type="compositionally biased region" description="Polar residues" evidence="1">
    <location>
        <begin position="175"/>
        <end position="185"/>
    </location>
</feature>
<feature type="compositionally biased region" description="Polar residues" evidence="1">
    <location>
        <begin position="49"/>
        <end position="62"/>
    </location>
</feature>
<gene>
    <name evidence="2" type="ORF">FCM35_KLT17037</name>
</gene>
<feature type="region of interest" description="Disordered" evidence="1">
    <location>
        <begin position="158"/>
        <end position="199"/>
    </location>
</feature>
<comment type="caution">
    <text evidence="2">The sequence shown here is derived from an EMBL/GenBank/DDBJ whole genome shotgun (WGS) entry which is preliminary data.</text>
</comment>
<feature type="region of interest" description="Disordered" evidence="1">
    <location>
        <begin position="1"/>
        <end position="62"/>
    </location>
</feature>
<dbReference type="AlphaFoldDB" id="A0A833R4F9"/>